<name>A0A087TK57_STEMI</name>
<dbReference type="EMBL" id="KK115594">
    <property type="protein sequence ID" value="KFM65496.1"/>
    <property type="molecule type" value="Genomic_DNA"/>
</dbReference>
<protein>
    <submittedName>
        <fullName evidence="1">Uncharacterized protein</fullName>
    </submittedName>
</protein>
<dbReference type="Proteomes" id="UP000054359">
    <property type="component" value="Unassembled WGS sequence"/>
</dbReference>
<reference evidence="1 2" key="1">
    <citation type="submission" date="2013-11" db="EMBL/GenBank/DDBJ databases">
        <title>Genome sequencing of Stegodyphus mimosarum.</title>
        <authorList>
            <person name="Bechsgaard J."/>
        </authorList>
    </citation>
    <scope>NUCLEOTIDE SEQUENCE [LARGE SCALE GENOMIC DNA]</scope>
</reference>
<proteinExistence type="predicted"/>
<dbReference type="AlphaFoldDB" id="A0A087TK57"/>
<evidence type="ECO:0000313" key="2">
    <source>
        <dbReference type="Proteomes" id="UP000054359"/>
    </source>
</evidence>
<feature type="non-terminal residue" evidence="1">
    <location>
        <position position="40"/>
    </location>
</feature>
<keyword evidence="2" id="KW-1185">Reference proteome</keyword>
<evidence type="ECO:0000313" key="1">
    <source>
        <dbReference type="EMBL" id="KFM65496.1"/>
    </source>
</evidence>
<gene>
    <name evidence="1" type="ORF">X975_18135</name>
</gene>
<sequence>MIFECTSNGTEALSFEIYPIWLHGITSEYISNIACFILSD</sequence>
<accession>A0A087TK57</accession>
<organism evidence="1 2">
    <name type="scientific">Stegodyphus mimosarum</name>
    <name type="common">African social velvet spider</name>
    <dbReference type="NCBI Taxonomy" id="407821"/>
    <lineage>
        <taxon>Eukaryota</taxon>
        <taxon>Metazoa</taxon>
        <taxon>Ecdysozoa</taxon>
        <taxon>Arthropoda</taxon>
        <taxon>Chelicerata</taxon>
        <taxon>Arachnida</taxon>
        <taxon>Araneae</taxon>
        <taxon>Araneomorphae</taxon>
        <taxon>Entelegynae</taxon>
        <taxon>Eresoidea</taxon>
        <taxon>Eresidae</taxon>
        <taxon>Stegodyphus</taxon>
    </lineage>
</organism>